<proteinExistence type="predicted"/>
<sequence>MTYGWLVANSSLQTEKFMDYADWMKKEAERQGVMLELVWNSDIPVVFDCLGRRDFALPRHKSHPDFVHFADKDLHLGAHLESAGLRLFNRTRTVEACDSKALMHTRLAGHGIPAPRTVIGPKVYEGCEQANTAHINNIIDLLGLPLIVKEAYGSFGKQVYKAETRHELEAIIGRLGSREIIFQEMITESAGRDVRLNVVGSRVVASMKRTSVSDFRANVSAGGATETWEPSEEEKEIAVKAASAVNADFAGVDLLFGKDGPVLCEINSNPHIRSIYECTGVNVAVPMIEHILTEIK</sequence>
<name>A0A2W0H982_9BACI</name>
<dbReference type="GO" id="GO:0018169">
    <property type="term" value="F:ribosomal S6-glutamic acid ligase activity"/>
    <property type="evidence" value="ECO:0007669"/>
    <property type="project" value="TreeGrafter"/>
</dbReference>
<dbReference type="Proteomes" id="UP000248066">
    <property type="component" value="Unassembled WGS sequence"/>
</dbReference>
<dbReference type="Gene3D" id="3.40.50.20">
    <property type="match status" value="1"/>
</dbReference>
<evidence type="ECO:0000256" key="2">
    <source>
        <dbReference type="ARBA" id="ARBA00022741"/>
    </source>
</evidence>
<dbReference type="RefSeq" id="WP_110516294.1">
    <property type="nucleotide sequence ID" value="NZ_PDOF01000001.1"/>
</dbReference>
<organism evidence="6 7">
    <name type="scientific">Alteribacter lacisalsi</name>
    <dbReference type="NCBI Taxonomy" id="2045244"/>
    <lineage>
        <taxon>Bacteria</taxon>
        <taxon>Bacillati</taxon>
        <taxon>Bacillota</taxon>
        <taxon>Bacilli</taxon>
        <taxon>Bacillales</taxon>
        <taxon>Bacillaceae</taxon>
        <taxon>Alteribacter</taxon>
    </lineage>
</organism>
<keyword evidence="2 4" id="KW-0547">Nucleotide-binding</keyword>
<dbReference type="PANTHER" id="PTHR21621">
    <property type="entry name" value="RIBOSOMAL PROTEIN S6 MODIFICATION PROTEIN"/>
    <property type="match status" value="1"/>
</dbReference>
<dbReference type="GO" id="GO:0005737">
    <property type="term" value="C:cytoplasm"/>
    <property type="evidence" value="ECO:0007669"/>
    <property type="project" value="TreeGrafter"/>
</dbReference>
<dbReference type="GO" id="GO:0005524">
    <property type="term" value="F:ATP binding"/>
    <property type="evidence" value="ECO:0007669"/>
    <property type="project" value="UniProtKB-UniRule"/>
</dbReference>
<dbReference type="PANTHER" id="PTHR21621:SF0">
    <property type="entry name" value="BETA-CITRYLGLUTAMATE SYNTHASE B-RELATED"/>
    <property type="match status" value="1"/>
</dbReference>
<evidence type="ECO:0000313" key="6">
    <source>
        <dbReference type="EMBL" id="PYZ97326.1"/>
    </source>
</evidence>
<dbReference type="NCBIfam" id="TIGR00768">
    <property type="entry name" value="rimK_fam"/>
    <property type="match status" value="1"/>
</dbReference>
<reference evidence="6 7" key="1">
    <citation type="submission" date="2017-10" db="EMBL/GenBank/DDBJ databases">
        <title>Bacillus sp. nov., a halophilic bacterium isolated from a Yangshapao Lake.</title>
        <authorList>
            <person name="Wang H."/>
        </authorList>
    </citation>
    <scope>NUCLEOTIDE SEQUENCE [LARGE SCALE GENOMIC DNA]</scope>
    <source>
        <strain evidence="6 7">YSP-3</strain>
    </source>
</reference>
<dbReference type="PROSITE" id="PS50975">
    <property type="entry name" value="ATP_GRASP"/>
    <property type="match status" value="1"/>
</dbReference>
<dbReference type="Pfam" id="PF08443">
    <property type="entry name" value="RimK"/>
    <property type="match status" value="1"/>
</dbReference>
<dbReference type="InterPro" id="IPR013815">
    <property type="entry name" value="ATP_grasp_subdomain_1"/>
</dbReference>
<evidence type="ECO:0000256" key="1">
    <source>
        <dbReference type="ARBA" id="ARBA00022723"/>
    </source>
</evidence>
<comment type="caution">
    <text evidence="6">The sequence shown here is derived from an EMBL/GenBank/DDBJ whole genome shotgun (WGS) entry which is preliminary data.</text>
</comment>
<dbReference type="Gene3D" id="3.30.470.20">
    <property type="entry name" value="ATP-grasp fold, B domain"/>
    <property type="match status" value="1"/>
</dbReference>
<dbReference type="SUPFAM" id="SSF56059">
    <property type="entry name" value="Glutathione synthetase ATP-binding domain-like"/>
    <property type="match status" value="1"/>
</dbReference>
<feature type="domain" description="ATP-grasp" evidence="5">
    <location>
        <begin position="104"/>
        <end position="292"/>
    </location>
</feature>
<dbReference type="GO" id="GO:0046872">
    <property type="term" value="F:metal ion binding"/>
    <property type="evidence" value="ECO:0007669"/>
    <property type="project" value="UniProtKB-KW"/>
</dbReference>
<dbReference type="AlphaFoldDB" id="A0A2W0H982"/>
<keyword evidence="1" id="KW-0479">Metal-binding</keyword>
<keyword evidence="7" id="KW-1185">Reference proteome</keyword>
<dbReference type="InterPro" id="IPR013651">
    <property type="entry name" value="ATP-grasp_RimK-type"/>
</dbReference>
<evidence type="ECO:0000259" key="5">
    <source>
        <dbReference type="PROSITE" id="PS50975"/>
    </source>
</evidence>
<evidence type="ECO:0000256" key="3">
    <source>
        <dbReference type="ARBA" id="ARBA00022840"/>
    </source>
</evidence>
<dbReference type="InterPro" id="IPR004666">
    <property type="entry name" value="Rp_bS6_RimK/Lys_biosynth_LsyX"/>
</dbReference>
<evidence type="ECO:0000313" key="7">
    <source>
        <dbReference type="Proteomes" id="UP000248066"/>
    </source>
</evidence>
<dbReference type="OrthoDB" id="9786585at2"/>
<evidence type="ECO:0000256" key="4">
    <source>
        <dbReference type="PROSITE-ProRule" id="PRU00409"/>
    </source>
</evidence>
<protein>
    <submittedName>
        <fullName evidence="6">RimK family alpha-L-glutamate ligase</fullName>
    </submittedName>
</protein>
<keyword evidence="3 4" id="KW-0067">ATP-binding</keyword>
<dbReference type="EMBL" id="PDOF01000001">
    <property type="protein sequence ID" value="PYZ97326.1"/>
    <property type="molecule type" value="Genomic_DNA"/>
</dbReference>
<dbReference type="Gene3D" id="3.30.1490.20">
    <property type="entry name" value="ATP-grasp fold, A domain"/>
    <property type="match status" value="1"/>
</dbReference>
<keyword evidence="6" id="KW-0436">Ligase</keyword>
<dbReference type="InterPro" id="IPR011761">
    <property type="entry name" value="ATP-grasp"/>
</dbReference>
<accession>A0A2W0H982</accession>
<gene>
    <name evidence="6" type="ORF">CR205_01610</name>
</gene>
<dbReference type="GO" id="GO:0009432">
    <property type="term" value="P:SOS response"/>
    <property type="evidence" value="ECO:0007669"/>
    <property type="project" value="TreeGrafter"/>
</dbReference>